<dbReference type="Gene3D" id="2.60.40.10">
    <property type="entry name" value="Immunoglobulins"/>
    <property type="match status" value="1"/>
</dbReference>
<evidence type="ECO:0000313" key="2">
    <source>
        <dbReference type="Proteomes" id="UP001143307"/>
    </source>
</evidence>
<accession>A0ABT3SYR6</accession>
<gene>
    <name evidence="1" type="ORF">EYC87_16185</name>
</gene>
<dbReference type="InterPro" id="IPR013783">
    <property type="entry name" value="Ig-like_fold"/>
</dbReference>
<name>A0ABT3SYR6_9GAMM</name>
<proteinExistence type="predicted"/>
<keyword evidence="2" id="KW-1185">Reference proteome</keyword>
<evidence type="ECO:0000313" key="1">
    <source>
        <dbReference type="EMBL" id="MCX2975123.1"/>
    </source>
</evidence>
<dbReference type="InterPro" id="IPR008962">
    <property type="entry name" value="PapD-like_sf"/>
</dbReference>
<organism evidence="1 2">
    <name type="scientific">Candidatus Seongchinamella marina</name>
    <dbReference type="NCBI Taxonomy" id="2518990"/>
    <lineage>
        <taxon>Bacteria</taxon>
        <taxon>Pseudomonadati</taxon>
        <taxon>Pseudomonadota</taxon>
        <taxon>Gammaproteobacteria</taxon>
        <taxon>Cellvibrionales</taxon>
        <taxon>Halieaceae</taxon>
        <taxon>Seongchinamella</taxon>
    </lineage>
</organism>
<reference evidence="1" key="1">
    <citation type="submission" date="2019-02" db="EMBL/GenBank/DDBJ databases">
        <authorList>
            <person name="Li S.-H."/>
        </authorList>
    </citation>
    <scope>NUCLEOTIDE SEQUENCE</scope>
    <source>
        <strain evidence="1">IMCC8485</strain>
    </source>
</reference>
<sequence length="241" mass="26423">MNITIFQGKRLWLGTLVLALSPITQAGLLLDQSIVIFDEAQVRADVRVINDSNENKLFASVEPFLVTSPGEEDEELVPLSSLDDPEFIVTPNKLIIEPGSNGIVRMLNMAEPAQTDVIYRVNFTPIEKPLELQRADDDDATRTGVQIVLAYQALVIIPPPEPNAIPEVTRSGKSVIFANSGNSNYKLTNGLQCNPQDPSDCRELIGARVYAGNKREVQLPFDGPLQFNMQSVAGRQVLAVP</sequence>
<comment type="caution">
    <text evidence="1">The sequence shown here is derived from an EMBL/GenBank/DDBJ whole genome shotgun (WGS) entry which is preliminary data.</text>
</comment>
<dbReference type="Proteomes" id="UP001143307">
    <property type="component" value="Unassembled WGS sequence"/>
</dbReference>
<dbReference type="SUPFAM" id="SSF49354">
    <property type="entry name" value="PapD-like"/>
    <property type="match status" value="1"/>
</dbReference>
<dbReference type="RefSeq" id="WP_279253784.1">
    <property type="nucleotide sequence ID" value="NZ_SHNP01000006.1"/>
</dbReference>
<protein>
    <submittedName>
        <fullName evidence="1">Molecular chaperone</fullName>
    </submittedName>
</protein>
<dbReference type="EMBL" id="SHNP01000006">
    <property type="protein sequence ID" value="MCX2975123.1"/>
    <property type="molecule type" value="Genomic_DNA"/>
</dbReference>